<dbReference type="InParanoid" id="A0A0V1BFR9"/>
<dbReference type="Proteomes" id="UP000054776">
    <property type="component" value="Unassembled WGS sequence"/>
</dbReference>
<dbReference type="OrthoDB" id="10406570at2759"/>
<comment type="caution">
    <text evidence="1">The sequence shown here is derived from an EMBL/GenBank/DDBJ whole genome shotgun (WGS) entry which is preliminary data.</text>
</comment>
<accession>A0A0V1BFR9</accession>
<sequence>MLIKSFQCLQSNHLQCSAEEVGGTLLFCSPWLCGELCHPAAFTQQETLPFASAAFFYLKKPLAALATVSAMLFPRCSSCQHSRKILSSQPRAACLPLRFPLKITTQNGSLSTIHPISSAHKVVSLLQ</sequence>
<keyword evidence="2" id="KW-1185">Reference proteome</keyword>
<name>A0A0V1BFR9_TRISP</name>
<protein>
    <submittedName>
        <fullName evidence="1">Uncharacterized protein</fullName>
    </submittedName>
</protein>
<evidence type="ECO:0000313" key="2">
    <source>
        <dbReference type="Proteomes" id="UP000054776"/>
    </source>
</evidence>
<organism evidence="1 2">
    <name type="scientific">Trichinella spiralis</name>
    <name type="common">Trichina worm</name>
    <dbReference type="NCBI Taxonomy" id="6334"/>
    <lineage>
        <taxon>Eukaryota</taxon>
        <taxon>Metazoa</taxon>
        <taxon>Ecdysozoa</taxon>
        <taxon>Nematoda</taxon>
        <taxon>Enoplea</taxon>
        <taxon>Dorylaimia</taxon>
        <taxon>Trichinellida</taxon>
        <taxon>Trichinellidae</taxon>
        <taxon>Trichinella</taxon>
    </lineage>
</organism>
<evidence type="ECO:0000313" key="1">
    <source>
        <dbReference type="EMBL" id="KRY35672.1"/>
    </source>
</evidence>
<proteinExistence type="predicted"/>
<dbReference type="EMBL" id="JYDH01000051">
    <property type="protein sequence ID" value="KRY35672.1"/>
    <property type="molecule type" value="Genomic_DNA"/>
</dbReference>
<gene>
    <name evidence="1" type="ORF">T01_1673</name>
</gene>
<dbReference type="AlphaFoldDB" id="A0A0V1BFR9"/>
<reference evidence="1 2" key="1">
    <citation type="submission" date="2015-01" db="EMBL/GenBank/DDBJ databases">
        <title>Evolution of Trichinella species and genotypes.</title>
        <authorList>
            <person name="Korhonen P.K."/>
            <person name="Edoardo P."/>
            <person name="Giuseppe L.R."/>
            <person name="Gasser R.B."/>
        </authorList>
    </citation>
    <scope>NUCLEOTIDE SEQUENCE [LARGE SCALE GENOMIC DNA]</scope>
    <source>
        <strain evidence="1">ISS3</strain>
    </source>
</reference>